<proteinExistence type="predicted"/>
<keyword evidence="1" id="KW-1185">Reference proteome</keyword>
<gene>
    <name evidence="2" type="ORF">PgNI_04328</name>
</gene>
<protein>
    <submittedName>
        <fullName evidence="2">Uncharacterized protein</fullName>
    </submittedName>
</protein>
<dbReference type="AlphaFoldDB" id="A0A6P8BCV3"/>
<sequence length="47" mass="4843">MGAKSLTLLTPSMIGPPQENCTNSIPGRPHAPCGRLHLGTLIGPPPL</sequence>
<organism evidence="1 2">
    <name type="scientific">Pyricularia grisea</name>
    <name type="common">Crabgrass-specific blast fungus</name>
    <name type="synonym">Magnaporthe grisea</name>
    <dbReference type="NCBI Taxonomy" id="148305"/>
    <lineage>
        <taxon>Eukaryota</taxon>
        <taxon>Fungi</taxon>
        <taxon>Dikarya</taxon>
        <taxon>Ascomycota</taxon>
        <taxon>Pezizomycotina</taxon>
        <taxon>Sordariomycetes</taxon>
        <taxon>Sordariomycetidae</taxon>
        <taxon>Magnaporthales</taxon>
        <taxon>Pyriculariaceae</taxon>
        <taxon>Pyricularia</taxon>
    </lineage>
</organism>
<reference evidence="2" key="1">
    <citation type="journal article" date="2019" name="Mol. Biol. Evol.">
        <title>Blast fungal genomes show frequent chromosomal changes, gene gains and losses, and effector gene turnover.</title>
        <authorList>
            <person name="Gomez Luciano L.B."/>
            <person name="Jason Tsai I."/>
            <person name="Chuma I."/>
            <person name="Tosa Y."/>
            <person name="Chen Y.H."/>
            <person name="Li J.Y."/>
            <person name="Li M.Y."/>
            <person name="Jade Lu M.Y."/>
            <person name="Nakayashiki H."/>
            <person name="Li W.H."/>
        </authorList>
    </citation>
    <scope>NUCLEOTIDE SEQUENCE</scope>
    <source>
        <strain evidence="2">NI907</strain>
    </source>
</reference>
<name>A0A6P8BCV3_PYRGI</name>
<reference evidence="2" key="3">
    <citation type="submission" date="2025-08" db="UniProtKB">
        <authorList>
            <consortium name="RefSeq"/>
        </authorList>
    </citation>
    <scope>IDENTIFICATION</scope>
    <source>
        <strain evidence="2">NI907</strain>
    </source>
</reference>
<accession>A0A6P8BCV3</accession>
<evidence type="ECO:0000313" key="2">
    <source>
        <dbReference type="RefSeq" id="XP_030985058.1"/>
    </source>
</evidence>
<dbReference type="GeneID" id="41959285"/>
<dbReference type="KEGG" id="pgri:PgNI_04328"/>
<dbReference type="RefSeq" id="XP_030985058.1">
    <property type="nucleotide sequence ID" value="XM_031124376.1"/>
</dbReference>
<dbReference type="Proteomes" id="UP000515153">
    <property type="component" value="Unplaced"/>
</dbReference>
<evidence type="ECO:0000313" key="1">
    <source>
        <dbReference type="Proteomes" id="UP000515153"/>
    </source>
</evidence>
<reference evidence="2" key="2">
    <citation type="submission" date="2019-10" db="EMBL/GenBank/DDBJ databases">
        <authorList>
            <consortium name="NCBI Genome Project"/>
        </authorList>
    </citation>
    <scope>NUCLEOTIDE SEQUENCE</scope>
    <source>
        <strain evidence="2">NI907</strain>
    </source>
</reference>